<proteinExistence type="inferred from homology"/>
<evidence type="ECO:0000256" key="9">
    <source>
        <dbReference type="ARBA" id="ARBA00022722"/>
    </source>
</evidence>
<dbReference type="InterPro" id="IPR001352">
    <property type="entry name" value="RNase_HII/HIII"/>
</dbReference>
<dbReference type="Gene3D" id="3.30.420.10">
    <property type="entry name" value="Ribonuclease H-like superfamily/Ribonuclease H"/>
    <property type="match status" value="1"/>
</dbReference>
<keyword evidence="11" id="KW-0255">Endonuclease</keyword>
<name>A0A3B0VWN4_9ZZZZ</name>
<evidence type="ECO:0000256" key="4">
    <source>
        <dbReference type="ARBA" id="ARBA00004496"/>
    </source>
</evidence>
<dbReference type="EMBL" id="UOEX01000378">
    <property type="protein sequence ID" value="VAW41299.1"/>
    <property type="molecule type" value="Genomic_DNA"/>
</dbReference>
<dbReference type="EC" id="3.1.26.4" evidence="6"/>
<keyword evidence="10" id="KW-0479">Metal-binding</keyword>
<gene>
    <name evidence="15" type="ORF">MNBD_DELTA03-430</name>
</gene>
<dbReference type="AlphaFoldDB" id="A0A3B0VWN4"/>
<evidence type="ECO:0000256" key="13">
    <source>
        <dbReference type="ARBA" id="ARBA00023211"/>
    </source>
</evidence>
<accession>A0A3B0VWN4</accession>
<evidence type="ECO:0000256" key="5">
    <source>
        <dbReference type="ARBA" id="ARBA00007383"/>
    </source>
</evidence>
<reference evidence="15" key="1">
    <citation type="submission" date="2018-06" db="EMBL/GenBank/DDBJ databases">
        <authorList>
            <person name="Zhirakovskaya E."/>
        </authorList>
    </citation>
    <scope>NUCLEOTIDE SEQUENCE</scope>
</reference>
<keyword evidence="8" id="KW-0963">Cytoplasm</keyword>
<comment type="similarity">
    <text evidence="5">Belongs to the RNase HII family.</text>
</comment>
<dbReference type="GO" id="GO:0046872">
    <property type="term" value="F:metal ion binding"/>
    <property type="evidence" value="ECO:0007669"/>
    <property type="project" value="UniProtKB-KW"/>
</dbReference>
<evidence type="ECO:0000256" key="1">
    <source>
        <dbReference type="ARBA" id="ARBA00000077"/>
    </source>
</evidence>
<dbReference type="Pfam" id="PF01351">
    <property type="entry name" value="RNase_HII"/>
    <property type="match status" value="1"/>
</dbReference>
<dbReference type="PANTHER" id="PTHR10954:SF18">
    <property type="entry name" value="RIBONUCLEASE HII"/>
    <property type="match status" value="1"/>
</dbReference>
<evidence type="ECO:0000313" key="15">
    <source>
        <dbReference type="EMBL" id="VAW41299.1"/>
    </source>
</evidence>
<evidence type="ECO:0000256" key="2">
    <source>
        <dbReference type="ARBA" id="ARBA00001936"/>
    </source>
</evidence>
<evidence type="ECO:0000256" key="6">
    <source>
        <dbReference type="ARBA" id="ARBA00012180"/>
    </source>
</evidence>
<dbReference type="NCBIfam" id="NF000594">
    <property type="entry name" value="PRK00015.1-1"/>
    <property type="match status" value="1"/>
</dbReference>
<feature type="domain" description="RNase H type-2" evidence="14">
    <location>
        <begin position="35"/>
        <end position="224"/>
    </location>
</feature>
<evidence type="ECO:0000256" key="11">
    <source>
        <dbReference type="ARBA" id="ARBA00022759"/>
    </source>
</evidence>
<dbReference type="SUPFAM" id="SSF53098">
    <property type="entry name" value="Ribonuclease H-like"/>
    <property type="match status" value="1"/>
</dbReference>
<keyword evidence="13" id="KW-0464">Manganese</keyword>
<dbReference type="GO" id="GO:0003723">
    <property type="term" value="F:RNA binding"/>
    <property type="evidence" value="ECO:0007669"/>
    <property type="project" value="InterPro"/>
</dbReference>
<keyword evidence="9" id="KW-0540">Nuclease</keyword>
<evidence type="ECO:0000256" key="8">
    <source>
        <dbReference type="ARBA" id="ARBA00022490"/>
    </source>
</evidence>
<evidence type="ECO:0000256" key="7">
    <source>
        <dbReference type="ARBA" id="ARBA00019179"/>
    </source>
</evidence>
<dbReference type="PANTHER" id="PTHR10954">
    <property type="entry name" value="RIBONUCLEASE H2 SUBUNIT A"/>
    <property type="match status" value="1"/>
</dbReference>
<dbReference type="InterPro" id="IPR012337">
    <property type="entry name" value="RNaseH-like_sf"/>
</dbReference>
<evidence type="ECO:0000256" key="3">
    <source>
        <dbReference type="ARBA" id="ARBA00001946"/>
    </source>
</evidence>
<dbReference type="GO" id="GO:0032299">
    <property type="term" value="C:ribonuclease H2 complex"/>
    <property type="evidence" value="ECO:0007669"/>
    <property type="project" value="TreeGrafter"/>
</dbReference>
<comment type="catalytic activity">
    <reaction evidence="1">
        <text>Endonucleolytic cleavage to 5'-phosphomonoester.</text>
        <dbReference type="EC" id="3.1.26.4"/>
    </reaction>
</comment>
<dbReference type="NCBIfam" id="NF000595">
    <property type="entry name" value="PRK00015.1-3"/>
    <property type="match status" value="1"/>
</dbReference>
<dbReference type="GO" id="GO:0006298">
    <property type="term" value="P:mismatch repair"/>
    <property type="evidence" value="ECO:0007669"/>
    <property type="project" value="TreeGrafter"/>
</dbReference>
<comment type="subcellular location">
    <subcellularLocation>
        <location evidence="4">Cytoplasm</location>
    </subcellularLocation>
</comment>
<dbReference type="InterPro" id="IPR024567">
    <property type="entry name" value="RNase_HII/HIII_dom"/>
</dbReference>
<evidence type="ECO:0000256" key="10">
    <source>
        <dbReference type="ARBA" id="ARBA00022723"/>
    </source>
</evidence>
<keyword evidence="12 15" id="KW-0378">Hydrolase</keyword>
<organism evidence="15">
    <name type="scientific">hydrothermal vent metagenome</name>
    <dbReference type="NCBI Taxonomy" id="652676"/>
    <lineage>
        <taxon>unclassified sequences</taxon>
        <taxon>metagenomes</taxon>
        <taxon>ecological metagenomes</taxon>
    </lineage>
</organism>
<dbReference type="HAMAP" id="MF_00052_B">
    <property type="entry name" value="RNase_HII_B"/>
    <property type="match status" value="1"/>
</dbReference>
<comment type="cofactor">
    <cofactor evidence="2">
        <name>Mn(2+)</name>
        <dbReference type="ChEBI" id="CHEBI:29035"/>
    </cofactor>
</comment>
<dbReference type="FunFam" id="3.30.420.10:FF:000006">
    <property type="entry name" value="Ribonuclease HII"/>
    <property type="match status" value="1"/>
</dbReference>
<protein>
    <recommendedName>
        <fullName evidence="7">Ribonuclease HII</fullName>
        <ecNumber evidence="6">3.1.26.4</ecNumber>
    </recommendedName>
</protein>
<dbReference type="InterPro" id="IPR022898">
    <property type="entry name" value="RNase_HII"/>
</dbReference>
<dbReference type="CDD" id="cd07182">
    <property type="entry name" value="RNase_HII_bacteria_HII_like"/>
    <property type="match status" value="1"/>
</dbReference>
<evidence type="ECO:0000259" key="14">
    <source>
        <dbReference type="PROSITE" id="PS51975"/>
    </source>
</evidence>
<dbReference type="GO" id="GO:0004523">
    <property type="term" value="F:RNA-DNA hybrid ribonuclease activity"/>
    <property type="evidence" value="ECO:0007669"/>
    <property type="project" value="UniProtKB-EC"/>
</dbReference>
<dbReference type="PROSITE" id="PS51975">
    <property type="entry name" value="RNASE_H_2"/>
    <property type="match status" value="1"/>
</dbReference>
<sequence>MRGGKGTAVQQSLFPLPRETDRFSFERDLTRRGFQIIAGTDEAGRGPLAGPVVAASVILPVDCDYQQFNDSKKLTAKARNHLYDVLRDMAVSIGVSIIPETVIDRINILQASLLAMKESLEALSVSPDFVLVDGKFSVPAAISQQALVKGDSRSASIAAASIIAKVTRDEIMVQYHRQYPQYNFCKNKGYPTAEHRRVLAAEGPCPLHRRSFAGVKGFFESGPDPKP</sequence>
<dbReference type="InterPro" id="IPR036397">
    <property type="entry name" value="RNaseH_sf"/>
</dbReference>
<evidence type="ECO:0000256" key="12">
    <source>
        <dbReference type="ARBA" id="ARBA00022801"/>
    </source>
</evidence>
<dbReference type="GO" id="GO:0043137">
    <property type="term" value="P:DNA replication, removal of RNA primer"/>
    <property type="evidence" value="ECO:0007669"/>
    <property type="project" value="TreeGrafter"/>
</dbReference>
<comment type="cofactor">
    <cofactor evidence="3">
        <name>Mg(2+)</name>
        <dbReference type="ChEBI" id="CHEBI:18420"/>
    </cofactor>
</comment>
<dbReference type="GO" id="GO:0005737">
    <property type="term" value="C:cytoplasm"/>
    <property type="evidence" value="ECO:0007669"/>
    <property type="project" value="UniProtKB-SubCell"/>
</dbReference>